<feature type="transmembrane region" description="Helical" evidence="8">
    <location>
        <begin position="24"/>
        <end position="45"/>
    </location>
</feature>
<evidence type="ECO:0000256" key="8">
    <source>
        <dbReference type="SAM" id="Phobius"/>
    </source>
</evidence>
<dbReference type="EMBL" id="VEPZ02000879">
    <property type="protein sequence ID" value="KAE8713379.1"/>
    <property type="molecule type" value="Genomic_DNA"/>
</dbReference>
<evidence type="ECO:0000256" key="2">
    <source>
        <dbReference type="ARBA" id="ARBA00009977"/>
    </source>
</evidence>
<keyword evidence="3" id="KW-0813">Transport</keyword>
<dbReference type="Proteomes" id="UP000436088">
    <property type="component" value="Unassembled WGS sequence"/>
</dbReference>
<comment type="similarity">
    <text evidence="2">Belongs to the GLUTAMINE DUMPER 1 (TC 9.B.60) family.</text>
</comment>
<name>A0A6A3BF47_HIBSY</name>
<evidence type="ECO:0000256" key="3">
    <source>
        <dbReference type="ARBA" id="ARBA00022448"/>
    </source>
</evidence>
<keyword evidence="5" id="KW-0029">Amino-acid transport</keyword>
<evidence type="ECO:0000256" key="4">
    <source>
        <dbReference type="ARBA" id="ARBA00022692"/>
    </source>
</evidence>
<evidence type="ECO:0000256" key="5">
    <source>
        <dbReference type="ARBA" id="ARBA00022970"/>
    </source>
</evidence>
<keyword evidence="4 8" id="KW-0812">Transmembrane</keyword>
<keyword evidence="6 8" id="KW-1133">Transmembrane helix</keyword>
<dbReference type="AlphaFoldDB" id="A0A6A3BF47"/>
<dbReference type="PANTHER" id="PTHR33228">
    <property type="entry name" value="PROTEIN GLUTAMINE DUMPER 4-RELATED"/>
    <property type="match status" value="1"/>
</dbReference>
<evidence type="ECO:0000313" key="10">
    <source>
        <dbReference type="Proteomes" id="UP000436088"/>
    </source>
</evidence>
<protein>
    <submittedName>
        <fullName evidence="9">Uncharacterized protein</fullName>
    </submittedName>
</protein>
<comment type="caution">
    <text evidence="9">The sequence shown here is derived from an EMBL/GenBank/DDBJ whole genome shotgun (WGS) entry which is preliminary data.</text>
</comment>
<keyword evidence="10" id="KW-1185">Reference proteome</keyword>
<sequence>MSHASNSTAAAGDTVAGSRHWNSALFSGVAVVLGLIAMAIVIIACSCKKSPPNSNGEAAAERIEMEMETKIVVIMAGDENPTYLANPVPSARHC</sequence>
<dbReference type="GO" id="GO:0016020">
    <property type="term" value="C:membrane"/>
    <property type="evidence" value="ECO:0007669"/>
    <property type="project" value="UniProtKB-SubCell"/>
</dbReference>
<dbReference type="PANTHER" id="PTHR33228:SF76">
    <property type="entry name" value="PROTEIN GLUTAMINE DUMPER 7"/>
    <property type="match status" value="1"/>
</dbReference>
<evidence type="ECO:0000256" key="6">
    <source>
        <dbReference type="ARBA" id="ARBA00022989"/>
    </source>
</evidence>
<accession>A0A6A3BF47</accession>
<proteinExistence type="inferred from homology"/>
<evidence type="ECO:0000256" key="1">
    <source>
        <dbReference type="ARBA" id="ARBA00004167"/>
    </source>
</evidence>
<evidence type="ECO:0000313" key="9">
    <source>
        <dbReference type="EMBL" id="KAE8713379.1"/>
    </source>
</evidence>
<evidence type="ECO:0000256" key="7">
    <source>
        <dbReference type="ARBA" id="ARBA00023136"/>
    </source>
</evidence>
<gene>
    <name evidence="9" type="ORF">F3Y22_tig00110213pilonHSYRG00394</name>
</gene>
<dbReference type="GO" id="GO:0006865">
    <property type="term" value="P:amino acid transport"/>
    <property type="evidence" value="ECO:0007669"/>
    <property type="project" value="UniProtKB-KW"/>
</dbReference>
<organism evidence="9 10">
    <name type="scientific">Hibiscus syriacus</name>
    <name type="common">Rose of Sharon</name>
    <dbReference type="NCBI Taxonomy" id="106335"/>
    <lineage>
        <taxon>Eukaryota</taxon>
        <taxon>Viridiplantae</taxon>
        <taxon>Streptophyta</taxon>
        <taxon>Embryophyta</taxon>
        <taxon>Tracheophyta</taxon>
        <taxon>Spermatophyta</taxon>
        <taxon>Magnoliopsida</taxon>
        <taxon>eudicotyledons</taxon>
        <taxon>Gunneridae</taxon>
        <taxon>Pentapetalae</taxon>
        <taxon>rosids</taxon>
        <taxon>malvids</taxon>
        <taxon>Malvales</taxon>
        <taxon>Malvaceae</taxon>
        <taxon>Malvoideae</taxon>
        <taxon>Hibiscus</taxon>
    </lineage>
</organism>
<dbReference type="GO" id="GO:0080143">
    <property type="term" value="P:regulation of amino acid export"/>
    <property type="evidence" value="ECO:0007669"/>
    <property type="project" value="InterPro"/>
</dbReference>
<dbReference type="InterPro" id="IPR040359">
    <property type="entry name" value="GDU"/>
</dbReference>
<reference evidence="9" key="1">
    <citation type="submission" date="2019-09" db="EMBL/GenBank/DDBJ databases">
        <title>Draft genome information of white flower Hibiscus syriacus.</title>
        <authorList>
            <person name="Kim Y.-M."/>
        </authorList>
    </citation>
    <scope>NUCLEOTIDE SEQUENCE [LARGE SCALE GENOMIC DNA]</scope>
    <source>
        <strain evidence="9">YM2019G1</strain>
    </source>
</reference>
<keyword evidence="7 8" id="KW-0472">Membrane</keyword>
<comment type="subcellular location">
    <subcellularLocation>
        <location evidence="1">Membrane</location>
        <topology evidence="1">Single-pass membrane protein</topology>
    </subcellularLocation>
</comment>